<dbReference type="GeneID" id="66985472"/>
<gene>
    <name evidence="2" type="ORF">ACHE_61000A</name>
</gene>
<keyword evidence="3" id="KW-1185">Reference proteome</keyword>
<sequence>MMNVAVIEESPANTPSLIRLPADSETVEQEPSSRGTVDPANDVFSFAEDTALPRSAETATTLIRKACREASWRATRIDQSEGETVPDDPDQKLYCRRRTLPRICLEYGEQTQDAERMQMQDSNKKARTVDAIGWKMVDPRSLDEDGRDSQVREEASRRGQCD</sequence>
<dbReference type="EMBL" id="AP024421">
    <property type="protein sequence ID" value="BCR91114.1"/>
    <property type="molecule type" value="Genomic_DNA"/>
</dbReference>
<reference evidence="2" key="1">
    <citation type="submission" date="2021-01" db="EMBL/GenBank/DDBJ databases">
        <authorList>
            <consortium name="Aspergillus chevalieri M1 genome sequencing consortium"/>
            <person name="Kazuki M."/>
            <person name="Futagami T."/>
        </authorList>
    </citation>
    <scope>NUCLEOTIDE SEQUENCE</scope>
    <source>
        <strain evidence="2">M1</strain>
    </source>
</reference>
<dbReference type="AlphaFoldDB" id="A0A7R7ZRX2"/>
<evidence type="ECO:0000313" key="3">
    <source>
        <dbReference type="Proteomes" id="UP000637239"/>
    </source>
</evidence>
<proteinExistence type="predicted"/>
<accession>A0A7R7ZRX2</accession>
<name>A0A7R7ZRX2_ASPCH</name>
<evidence type="ECO:0000256" key="1">
    <source>
        <dbReference type="SAM" id="MobiDB-lite"/>
    </source>
</evidence>
<organism evidence="2 3">
    <name type="scientific">Aspergillus chevalieri</name>
    <name type="common">Eurotium chevalieri</name>
    <dbReference type="NCBI Taxonomy" id="182096"/>
    <lineage>
        <taxon>Eukaryota</taxon>
        <taxon>Fungi</taxon>
        <taxon>Dikarya</taxon>
        <taxon>Ascomycota</taxon>
        <taxon>Pezizomycotina</taxon>
        <taxon>Eurotiomycetes</taxon>
        <taxon>Eurotiomycetidae</taxon>
        <taxon>Eurotiales</taxon>
        <taxon>Aspergillaceae</taxon>
        <taxon>Aspergillus</taxon>
        <taxon>Aspergillus subgen. Aspergillus</taxon>
    </lineage>
</organism>
<feature type="compositionally biased region" description="Basic and acidic residues" evidence="1">
    <location>
        <begin position="137"/>
        <end position="162"/>
    </location>
</feature>
<feature type="region of interest" description="Disordered" evidence="1">
    <location>
        <begin position="1"/>
        <end position="41"/>
    </location>
</feature>
<reference evidence="2" key="2">
    <citation type="submission" date="2021-02" db="EMBL/GenBank/DDBJ databases">
        <title>Aspergillus chevalieri M1 genome sequence.</title>
        <authorList>
            <person name="Kadooka C."/>
            <person name="Mori K."/>
            <person name="Futagami T."/>
        </authorList>
    </citation>
    <scope>NUCLEOTIDE SEQUENCE</scope>
    <source>
        <strain evidence="2">M1</strain>
    </source>
</reference>
<dbReference type="RefSeq" id="XP_043139636.1">
    <property type="nucleotide sequence ID" value="XM_043282237.1"/>
</dbReference>
<evidence type="ECO:0000313" key="2">
    <source>
        <dbReference type="EMBL" id="BCR91114.1"/>
    </source>
</evidence>
<dbReference type="Proteomes" id="UP000637239">
    <property type="component" value="Chromosome 6"/>
</dbReference>
<feature type="region of interest" description="Disordered" evidence="1">
    <location>
        <begin position="114"/>
        <end position="162"/>
    </location>
</feature>
<feature type="compositionally biased region" description="Basic and acidic residues" evidence="1">
    <location>
        <begin position="114"/>
        <end position="128"/>
    </location>
</feature>
<dbReference type="KEGG" id="ache:ACHE_61000A"/>
<protein>
    <submittedName>
        <fullName evidence="2">Uncharacterized protein</fullName>
    </submittedName>
</protein>